<sequence>MSETPMLPAGRGERRTRIFSDDYGDLLYDSATSDEHPHDFMRSHGLRAVNAVIDFHNVIDRNTGRPARWSGKICQRSRRRFENIDACDYLTFLMWVTNPFIPAPRYDFTSSIFRSATRDWLAYREHFAEPTSPYTIVDMYGRDSTPDRWAPIVEPEPLQLGHSVNTLAERARRVMEQVTPYLLTEGLI</sequence>
<proteinExistence type="predicted"/>
<dbReference type="Proteomes" id="UP001300745">
    <property type="component" value="Unassembled WGS sequence"/>
</dbReference>
<dbReference type="EMBL" id="JAPJDO010000010">
    <property type="protein sequence ID" value="MCX2937800.1"/>
    <property type="molecule type" value="Genomic_DNA"/>
</dbReference>
<protein>
    <submittedName>
        <fullName evidence="1">Uncharacterized protein</fullName>
    </submittedName>
</protein>
<gene>
    <name evidence="1" type="ORF">ORI27_13910</name>
</gene>
<organism evidence="1 2">
    <name type="scientific">Mycobacterium pinniadriaticum</name>
    <dbReference type="NCBI Taxonomy" id="2994102"/>
    <lineage>
        <taxon>Bacteria</taxon>
        <taxon>Bacillati</taxon>
        <taxon>Actinomycetota</taxon>
        <taxon>Actinomycetes</taxon>
        <taxon>Mycobacteriales</taxon>
        <taxon>Mycobacteriaceae</taxon>
        <taxon>Mycobacterium</taxon>
    </lineage>
</organism>
<dbReference type="RefSeq" id="WP_265997458.1">
    <property type="nucleotide sequence ID" value="NZ_JAPJDN010000010.1"/>
</dbReference>
<name>A0ABT3SE59_9MYCO</name>
<evidence type="ECO:0000313" key="1">
    <source>
        <dbReference type="EMBL" id="MCX2937800.1"/>
    </source>
</evidence>
<reference evidence="1 2" key="1">
    <citation type="submission" date="2022-11" db="EMBL/GenBank/DDBJ databases">
        <title>Mycobacterium sp. nov.</title>
        <authorList>
            <person name="Papic B."/>
            <person name="Spicic S."/>
            <person name="Duvnjak S."/>
        </authorList>
    </citation>
    <scope>NUCLEOTIDE SEQUENCE [LARGE SCALE GENOMIC DNA]</scope>
    <source>
        <strain evidence="1 2">CVI_P4</strain>
    </source>
</reference>
<comment type="caution">
    <text evidence="1">The sequence shown here is derived from an EMBL/GenBank/DDBJ whole genome shotgun (WGS) entry which is preliminary data.</text>
</comment>
<accession>A0ABT3SE59</accession>
<evidence type="ECO:0000313" key="2">
    <source>
        <dbReference type="Proteomes" id="UP001300745"/>
    </source>
</evidence>
<keyword evidence="2" id="KW-1185">Reference proteome</keyword>